<reference evidence="1 2" key="1">
    <citation type="submission" date="2018-10" db="EMBL/GenBank/DDBJ databases">
        <title>Genomic Encyclopedia of Type Strains, Phase IV (KMG-IV): sequencing the most valuable type-strain genomes for metagenomic binning, comparative biology and taxonomic classification.</title>
        <authorList>
            <person name="Goeker M."/>
        </authorList>
    </citation>
    <scope>NUCLEOTIDE SEQUENCE [LARGE SCALE GENOMIC DNA]</scope>
    <source>
        <strain evidence="1 2">DSM 15521</strain>
    </source>
</reference>
<keyword evidence="2" id="KW-1185">Reference proteome</keyword>
<dbReference type="AlphaFoldDB" id="A0A420W586"/>
<comment type="caution">
    <text evidence="1">The sequence shown here is derived from an EMBL/GenBank/DDBJ whole genome shotgun (WGS) entry which is preliminary data.</text>
</comment>
<proteinExistence type="predicted"/>
<organism evidence="1 2">
    <name type="scientific">Thermovibrio guaymasensis</name>
    <dbReference type="NCBI Taxonomy" id="240167"/>
    <lineage>
        <taxon>Bacteria</taxon>
        <taxon>Pseudomonadati</taxon>
        <taxon>Aquificota</taxon>
        <taxon>Aquificia</taxon>
        <taxon>Desulfurobacteriales</taxon>
        <taxon>Desulfurobacteriaceae</taxon>
        <taxon>Thermovibrio</taxon>
    </lineage>
</organism>
<evidence type="ECO:0000313" key="1">
    <source>
        <dbReference type="EMBL" id="RKQ59085.1"/>
    </source>
</evidence>
<dbReference type="Proteomes" id="UP000280881">
    <property type="component" value="Unassembled WGS sequence"/>
</dbReference>
<gene>
    <name evidence="1" type="ORF">C7457_1724</name>
</gene>
<sequence length="254" mass="30911">MEKKVFTVASNIFERSKKEYEKIKSFLNSGFINDYEFECEIVFFKDTEDIISYSTPMCWYFDESRRFEEKLDFDEFYESLLIWVKAELGIEYRSNIPNLKYAIYRLKSYYQLVYEDFKNLKDLETYLPFLEAKVLILRNKLTKSLLKKRLNNEKEFMSFNLYLEVCAISENGEKEFILYPLDLKFLRGIYLDFLRGNSKKLKHLIYKYIRSRRSKLVNNLHNLIKNCKRERQSNIKIEITICSLILEQEYFIYL</sequence>
<protein>
    <submittedName>
        <fullName evidence="1">Uncharacterized protein</fullName>
    </submittedName>
</protein>
<name>A0A420W586_9BACT</name>
<evidence type="ECO:0000313" key="2">
    <source>
        <dbReference type="Proteomes" id="UP000280881"/>
    </source>
</evidence>
<dbReference type="EMBL" id="RBIE01000007">
    <property type="protein sequence ID" value="RKQ59085.1"/>
    <property type="molecule type" value="Genomic_DNA"/>
</dbReference>
<accession>A0A420W586</accession>